<accession>A0A1G2SMM4</accession>
<comment type="caution">
    <text evidence="3">The sequence shown here is derived from an EMBL/GenBank/DDBJ whole genome shotgun (WGS) entry which is preliminary data.</text>
</comment>
<reference evidence="3 4" key="1">
    <citation type="journal article" date="2016" name="Nat. Commun.">
        <title>Thousands of microbial genomes shed light on interconnected biogeochemical processes in an aquifer system.</title>
        <authorList>
            <person name="Anantharaman K."/>
            <person name="Brown C.T."/>
            <person name="Hug L.A."/>
            <person name="Sharon I."/>
            <person name="Castelle C.J."/>
            <person name="Probst A.J."/>
            <person name="Thomas B.C."/>
            <person name="Singh A."/>
            <person name="Wilkins M.J."/>
            <person name="Karaoz U."/>
            <person name="Brodie E.L."/>
            <person name="Williams K.H."/>
            <person name="Hubbard S.S."/>
            <person name="Banfield J.F."/>
        </authorList>
    </citation>
    <scope>NUCLEOTIDE SEQUENCE [LARGE SCALE GENOMIC DNA]</scope>
</reference>
<name>A0A1G2SMM4_9BACT</name>
<keyword evidence="1" id="KW-0378">Hydrolase</keyword>
<dbReference type="Proteomes" id="UP000178168">
    <property type="component" value="Unassembled WGS sequence"/>
</dbReference>
<dbReference type="GO" id="GO:0004132">
    <property type="term" value="F:dCMP deaminase activity"/>
    <property type="evidence" value="ECO:0007669"/>
    <property type="project" value="TreeGrafter"/>
</dbReference>
<sequence length="165" mass="18339">MHYLSKEQEQEMKTWMDEAARVAKQATCTRARCGSVIVSDGQVIGSGFNSPPGDDEGQRRCVVPKDTYDKKVTDKTCCVHAEQRAVMSALRNRPDRVAGSIMYFIRLDGEGNVRASSSLHKPYCTICSKMVLDAGIAQFVLMQEEGLCSYETGEYNKISFSYANS</sequence>
<gene>
    <name evidence="3" type="ORF">A2591_04265</name>
</gene>
<organism evidence="3 4">
    <name type="scientific">Candidatus Yonathbacteria bacterium RIFOXYD1_FULL_52_36</name>
    <dbReference type="NCBI Taxonomy" id="1802730"/>
    <lineage>
        <taxon>Bacteria</taxon>
        <taxon>Candidatus Yonathiibacteriota</taxon>
    </lineage>
</organism>
<evidence type="ECO:0000259" key="2">
    <source>
        <dbReference type="PROSITE" id="PS51747"/>
    </source>
</evidence>
<evidence type="ECO:0000256" key="1">
    <source>
        <dbReference type="ARBA" id="ARBA00022801"/>
    </source>
</evidence>
<dbReference type="Gene3D" id="3.40.140.10">
    <property type="entry name" value="Cytidine Deaminase, domain 2"/>
    <property type="match status" value="1"/>
</dbReference>
<dbReference type="PROSITE" id="PS51747">
    <property type="entry name" value="CYT_DCMP_DEAMINASES_2"/>
    <property type="match status" value="1"/>
</dbReference>
<dbReference type="PANTHER" id="PTHR11086:SF18">
    <property type="entry name" value="DEOXYCYTIDYLATE DEAMINASE"/>
    <property type="match status" value="1"/>
</dbReference>
<feature type="domain" description="CMP/dCMP-type deaminase" evidence="2">
    <location>
        <begin position="10"/>
        <end position="163"/>
    </location>
</feature>
<proteinExistence type="predicted"/>
<dbReference type="InterPro" id="IPR002125">
    <property type="entry name" value="CMP_dCMP_dom"/>
</dbReference>
<dbReference type="SUPFAM" id="SSF53927">
    <property type="entry name" value="Cytidine deaminase-like"/>
    <property type="match status" value="1"/>
</dbReference>
<dbReference type="Pfam" id="PF00383">
    <property type="entry name" value="dCMP_cyt_deam_1"/>
    <property type="match status" value="1"/>
</dbReference>
<protein>
    <recommendedName>
        <fullName evidence="2">CMP/dCMP-type deaminase domain-containing protein</fullName>
    </recommendedName>
</protein>
<evidence type="ECO:0000313" key="4">
    <source>
        <dbReference type="Proteomes" id="UP000178168"/>
    </source>
</evidence>
<dbReference type="STRING" id="1802730.A2591_04265"/>
<dbReference type="AlphaFoldDB" id="A0A1G2SMM4"/>
<evidence type="ECO:0000313" key="3">
    <source>
        <dbReference type="EMBL" id="OHA85899.1"/>
    </source>
</evidence>
<dbReference type="PANTHER" id="PTHR11086">
    <property type="entry name" value="DEOXYCYTIDYLATE DEAMINASE-RELATED"/>
    <property type="match status" value="1"/>
</dbReference>
<dbReference type="EMBL" id="MHUZ01000013">
    <property type="protein sequence ID" value="OHA85899.1"/>
    <property type="molecule type" value="Genomic_DNA"/>
</dbReference>
<dbReference type="InterPro" id="IPR016193">
    <property type="entry name" value="Cytidine_deaminase-like"/>
</dbReference>
<dbReference type="InterPro" id="IPR015517">
    <property type="entry name" value="dCMP_deaminase-rel"/>
</dbReference>
<dbReference type="GO" id="GO:0005737">
    <property type="term" value="C:cytoplasm"/>
    <property type="evidence" value="ECO:0007669"/>
    <property type="project" value="TreeGrafter"/>
</dbReference>